<protein>
    <recommendedName>
        <fullName evidence="5">Vacuolar protein sorting-associated protein 54 N-terminal domain-containing protein</fullName>
    </recommendedName>
</protein>
<reference evidence="6 7" key="1">
    <citation type="journal article" date="2011" name="Nat. Genet.">
        <title>The genome of the mesopolyploid crop species Brassica rapa.</title>
        <authorList>
            <consortium name="Brassica rapa Genome Sequencing Project Consortium"/>
            <person name="Wang X."/>
            <person name="Wang H."/>
            <person name="Wang J."/>
            <person name="Sun R."/>
            <person name="Wu J."/>
            <person name="Liu S."/>
            <person name="Bai Y."/>
            <person name="Mun J.H."/>
            <person name="Bancroft I."/>
            <person name="Cheng F."/>
            <person name="Huang S."/>
            <person name="Li X."/>
            <person name="Hua W."/>
            <person name="Wang J."/>
            <person name="Wang X."/>
            <person name="Freeling M."/>
            <person name="Pires J.C."/>
            <person name="Paterson A.H."/>
            <person name="Chalhoub B."/>
            <person name="Wang B."/>
            <person name="Hayward A."/>
            <person name="Sharpe A.G."/>
            <person name="Park B.S."/>
            <person name="Weisshaar B."/>
            <person name="Liu B."/>
            <person name="Li B."/>
            <person name="Liu B."/>
            <person name="Tong C."/>
            <person name="Song C."/>
            <person name="Duran C."/>
            <person name="Peng C."/>
            <person name="Geng C."/>
            <person name="Koh C."/>
            <person name="Lin C."/>
            <person name="Edwards D."/>
            <person name="Mu D."/>
            <person name="Shen D."/>
            <person name="Soumpourou E."/>
            <person name="Li F."/>
            <person name="Fraser F."/>
            <person name="Conant G."/>
            <person name="Lassalle G."/>
            <person name="King G.J."/>
            <person name="Bonnema G."/>
            <person name="Tang H."/>
            <person name="Wang H."/>
            <person name="Belcram H."/>
            <person name="Zhou H."/>
            <person name="Hirakawa H."/>
            <person name="Abe H."/>
            <person name="Guo H."/>
            <person name="Wang H."/>
            <person name="Jin H."/>
            <person name="Parkin I.A."/>
            <person name="Batley J."/>
            <person name="Kim J.S."/>
            <person name="Just J."/>
            <person name="Li J."/>
            <person name="Xu J."/>
            <person name="Deng J."/>
            <person name="Kim J.A."/>
            <person name="Li J."/>
            <person name="Yu J."/>
            <person name="Meng J."/>
            <person name="Wang J."/>
            <person name="Min J."/>
            <person name="Poulain J."/>
            <person name="Wang J."/>
            <person name="Hatakeyama K."/>
            <person name="Wu K."/>
            <person name="Wang L."/>
            <person name="Fang L."/>
            <person name="Trick M."/>
            <person name="Links M.G."/>
            <person name="Zhao M."/>
            <person name="Jin M."/>
            <person name="Ramchiary N."/>
            <person name="Drou N."/>
            <person name="Berkman P.J."/>
            <person name="Cai Q."/>
            <person name="Huang Q."/>
            <person name="Li R."/>
            <person name="Tabata S."/>
            <person name="Cheng S."/>
            <person name="Zhang S."/>
            <person name="Zhang S."/>
            <person name="Huang S."/>
            <person name="Sato S."/>
            <person name="Sun S."/>
            <person name="Kwon S.J."/>
            <person name="Choi S.R."/>
            <person name="Lee T.H."/>
            <person name="Fan W."/>
            <person name="Zhao X."/>
            <person name="Tan X."/>
            <person name="Xu X."/>
            <person name="Wang Y."/>
            <person name="Qiu Y."/>
            <person name="Yin Y."/>
            <person name="Li Y."/>
            <person name="Du Y."/>
            <person name="Liao Y."/>
            <person name="Lim Y."/>
            <person name="Narusaka Y."/>
            <person name="Wang Y."/>
            <person name="Wang Z."/>
            <person name="Li Z."/>
            <person name="Wang Z."/>
            <person name="Xiong Z."/>
            <person name="Zhang Z."/>
        </authorList>
    </citation>
    <scope>NUCLEOTIDE SEQUENCE [LARGE SCALE GENOMIC DNA]</scope>
    <source>
        <strain evidence="6 7">cv. Chiifu-401-42</strain>
    </source>
</reference>
<dbReference type="STRING" id="51351.M4EZY2"/>
<keyword evidence="4" id="KW-0472">Membrane</keyword>
<evidence type="ECO:0000256" key="4">
    <source>
        <dbReference type="SAM" id="Phobius"/>
    </source>
</evidence>
<keyword evidence="3" id="KW-0175">Coiled coil</keyword>
<dbReference type="PANTHER" id="PTHR13258:SF0">
    <property type="entry name" value="SYNDETIN"/>
    <property type="match status" value="1"/>
</dbReference>
<dbReference type="InterPro" id="IPR040047">
    <property type="entry name" value="VPS50"/>
</dbReference>
<dbReference type="EnsemblPlants" id="Bra034375.1">
    <property type="protein sequence ID" value="Bra034375.1-P"/>
    <property type="gene ID" value="Bra034375"/>
</dbReference>
<dbReference type="Pfam" id="PF10475">
    <property type="entry name" value="Vps54_N"/>
    <property type="match status" value="1"/>
</dbReference>
<feature type="domain" description="Vacuolar protein sorting-associated protein 54 N-terminal" evidence="5">
    <location>
        <begin position="82"/>
        <end position="227"/>
    </location>
</feature>
<feature type="transmembrane region" description="Helical" evidence="4">
    <location>
        <begin position="354"/>
        <end position="372"/>
    </location>
</feature>
<evidence type="ECO:0000313" key="7">
    <source>
        <dbReference type="Proteomes" id="UP000011750"/>
    </source>
</evidence>
<accession>M4EZY2</accession>
<evidence type="ECO:0000259" key="5">
    <source>
        <dbReference type="Pfam" id="PF10475"/>
    </source>
</evidence>
<dbReference type="AlphaFoldDB" id="M4EZY2"/>
<keyword evidence="4" id="KW-0812">Transmembrane</keyword>
<keyword evidence="1" id="KW-0813">Transport</keyword>
<organism evidence="6 7">
    <name type="scientific">Brassica campestris</name>
    <name type="common">Field mustard</name>
    <dbReference type="NCBI Taxonomy" id="3711"/>
    <lineage>
        <taxon>Eukaryota</taxon>
        <taxon>Viridiplantae</taxon>
        <taxon>Streptophyta</taxon>
        <taxon>Embryophyta</taxon>
        <taxon>Tracheophyta</taxon>
        <taxon>Spermatophyta</taxon>
        <taxon>Magnoliopsida</taxon>
        <taxon>eudicotyledons</taxon>
        <taxon>Gunneridae</taxon>
        <taxon>Pentapetalae</taxon>
        <taxon>rosids</taxon>
        <taxon>malvids</taxon>
        <taxon>Brassicales</taxon>
        <taxon>Brassicaceae</taxon>
        <taxon>Brassiceae</taxon>
        <taxon>Brassica</taxon>
    </lineage>
</organism>
<name>M4EZY2_BRACM</name>
<dbReference type="GO" id="GO:0015031">
    <property type="term" value="P:protein transport"/>
    <property type="evidence" value="ECO:0007669"/>
    <property type="project" value="UniProtKB-KW"/>
</dbReference>
<dbReference type="InterPro" id="IPR019515">
    <property type="entry name" value="VPS54_N"/>
</dbReference>
<proteinExistence type="predicted"/>
<evidence type="ECO:0000313" key="6">
    <source>
        <dbReference type="EnsemblPlants" id="Bra034375.1-P"/>
    </source>
</evidence>
<keyword evidence="7" id="KW-1185">Reference proteome</keyword>
<reference evidence="6 7" key="2">
    <citation type="journal article" date="2018" name="Hortic Res">
        <title>Improved Brassica rapa reference genome by single-molecule sequencing and chromosome conformation capture technologies.</title>
        <authorList>
            <person name="Zhang L."/>
            <person name="Cai X."/>
            <person name="Wu J."/>
            <person name="Liu M."/>
            <person name="Grob S."/>
            <person name="Cheng F."/>
            <person name="Liang J."/>
            <person name="Cai C."/>
            <person name="Liu Z."/>
            <person name="Liu B."/>
            <person name="Wang F."/>
            <person name="Li S."/>
            <person name="Liu F."/>
            <person name="Li X."/>
            <person name="Cheng L."/>
            <person name="Yang W."/>
            <person name="Li M.H."/>
            <person name="Grossniklaus U."/>
            <person name="Zheng H."/>
            <person name="Wang X."/>
        </authorList>
    </citation>
    <scope>NUCLEOTIDE SEQUENCE [LARGE SCALE GENOMIC DNA]</scope>
    <source>
        <strain evidence="6 7">cv. Chiifu-401-42</strain>
    </source>
</reference>
<dbReference type="eggNOG" id="KOG2939">
    <property type="taxonomic scope" value="Eukaryota"/>
</dbReference>
<dbReference type="PANTHER" id="PTHR13258">
    <property type="entry name" value="SYNDETIN"/>
    <property type="match status" value="1"/>
</dbReference>
<dbReference type="Gramene" id="Bra034375.1">
    <property type="protein sequence ID" value="Bra034375.1-P"/>
    <property type="gene ID" value="Bra034375"/>
</dbReference>
<dbReference type="InParanoid" id="M4EZY2"/>
<evidence type="ECO:0000256" key="1">
    <source>
        <dbReference type="ARBA" id="ARBA00022448"/>
    </source>
</evidence>
<dbReference type="GO" id="GO:0042147">
    <property type="term" value="P:retrograde transport, endosome to Golgi"/>
    <property type="evidence" value="ECO:0007669"/>
    <property type="project" value="InterPro"/>
</dbReference>
<keyword evidence="2" id="KW-0653">Protein transport</keyword>
<dbReference type="GO" id="GO:0005829">
    <property type="term" value="C:cytosol"/>
    <property type="evidence" value="ECO:0007669"/>
    <property type="project" value="GOC"/>
</dbReference>
<dbReference type="HOGENOM" id="CLU_732277_0_0_1"/>
<dbReference type="Proteomes" id="UP000011750">
    <property type="component" value="Chromosome A04"/>
</dbReference>
<keyword evidence="4" id="KW-1133">Transmembrane helix</keyword>
<sequence>MDFSKVGEKFLSSVKSAKSLGLLPSSSSFSDRPEIPARATAAAAVARALAGLHPDQRLSISSAATELSSIYGNSHRPLPQEVEELEQGFYQEDFDPVRHILENVPDDQSELAFFEKQATLRLVQLDRVAEDLSHHVMEHHEVMVKGMNLVRELEKDLKIANVICKNGRRNLTSSMNEASRDLIVHTHSKKKQALLDMLPILTDLRHARVMQSSLEDLVDEGNYCKVLDAYALIGDVSGLAEKIQSFFMQEVISETHSVLKTVVGEVCELDIQLLTYSDLCLQTPESKFRQCLLRTLAVLFQLIYSYHEIMSFAPEKKVGSIPYFSLISLLTYNYVGYFYLSLSTPCQGSGRSRILISSLILVRYTFILLPFVSKDNGS</sequence>
<evidence type="ECO:0000256" key="2">
    <source>
        <dbReference type="ARBA" id="ARBA00022927"/>
    </source>
</evidence>
<evidence type="ECO:0000256" key="3">
    <source>
        <dbReference type="ARBA" id="ARBA00023054"/>
    </source>
</evidence>
<reference evidence="6" key="3">
    <citation type="submission" date="2023-03" db="UniProtKB">
        <authorList>
            <consortium name="EnsemblPlants"/>
        </authorList>
    </citation>
    <scope>IDENTIFICATION</scope>
    <source>
        <strain evidence="6">cv. Chiifu-401-42</strain>
    </source>
</reference>
<dbReference type="GO" id="GO:1990745">
    <property type="term" value="C:EARP complex"/>
    <property type="evidence" value="ECO:0007669"/>
    <property type="project" value="InterPro"/>
</dbReference>
<feature type="transmembrane region" description="Helical" evidence="4">
    <location>
        <begin position="321"/>
        <end position="342"/>
    </location>
</feature>
<dbReference type="GO" id="GO:0032456">
    <property type="term" value="P:endocytic recycling"/>
    <property type="evidence" value="ECO:0007669"/>
    <property type="project" value="InterPro"/>
</dbReference>